<feature type="signal peptide" evidence="1">
    <location>
        <begin position="1"/>
        <end position="18"/>
    </location>
</feature>
<dbReference type="EMBL" id="AP021888">
    <property type="protein sequence ID" value="BBP42282.1"/>
    <property type="molecule type" value="Genomic_DNA"/>
</dbReference>
<dbReference type="AlphaFoldDB" id="A0A6F8PJK9"/>
<protein>
    <recommendedName>
        <fullName evidence="4">Outer membrane protein beta-barrel domain-containing protein</fullName>
    </recommendedName>
</protein>
<evidence type="ECO:0000313" key="3">
    <source>
        <dbReference type="Proteomes" id="UP000501466"/>
    </source>
</evidence>
<proteinExistence type="predicted"/>
<organism evidence="2 3">
    <name type="scientific">Thiosulfativibrio zosterae</name>
    <dbReference type="NCBI Taxonomy" id="2675053"/>
    <lineage>
        <taxon>Bacteria</taxon>
        <taxon>Pseudomonadati</taxon>
        <taxon>Pseudomonadota</taxon>
        <taxon>Gammaproteobacteria</taxon>
        <taxon>Thiotrichales</taxon>
        <taxon>Piscirickettsiaceae</taxon>
        <taxon>Thiosulfativibrio</taxon>
    </lineage>
</organism>
<sequence>MLKKITLLTSLLPFYAQAALENNIDFLNFGSQAQFKSFSEDLTGALAQKTLIPAEPLGTVGFDLGVSYSLSSLKNKQMGAVSLQPKDSINTVALHAVKGLPFGIDLGVDLANGINNITTLGGSLSYAILDGGVAMPALNIKGFYNQSYDAKAVDFSSYGAEFGVSKGFANITPFASVGLVNGEVKATSGALNLGAPVSAESTSMMKYAAGVNINLMVMDILVGYNQIGEVPSYSLKAGFRF</sequence>
<reference evidence="3" key="1">
    <citation type="submission" date="2019-11" db="EMBL/GenBank/DDBJ databases">
        <title>Isolation and characterization of two novel species in the genus Thiomicrorhabdus.</title>
        <authorList>
            <person name="Mochizuki J."/>
            <person name="Kojima H."/>
            <person name="Fukui M."/>
        </authorList>
    </citation>
    <scope>NUCLEOTIDE SEQUENCE [LARGE SCALE GENOMIC DNA]</scope>
    <source>
        <strain evidence="3">AkT22</strain>
    </source>
</reference>
<feature type="chain" id="PRO_5026076541" description="Outer membrane protein beta-barrel domain-containing protein" evidence="1">
    <location>
        <begin position="19"/>
        <end position="241"/>
    </location>
</feature>
<gene>
    <name evidence="2" type="ORF">THMIRHAT_00280</name>
</gene>
<accession>A0A6F8PJK9</accession>
<keyword evidence="3" id="KW-1185">Reference proteome</keyword>
<evidence type="ECO:0000256" key="1">
    <source>
        <dbReference type="SAM" id="SignalP"/>
    </source>
</evidence>
<dbReference type="KEGG" id="tzo:THMIRHAT_00280"/>
<keyword evidence="1" id="KW-0732">Signal</keyword>
<dbReference type="RefSeq" id="WP_173289557.1">
    <property type="nucleotide sequence ID" value="NZ_AP021888.1"/>
</dbReference>
<name>A0A6F8PJK9_9GAMM</name>
<evidence type="ECO:0000313" key="2">
    <source>
        <dbReference type="EMBL" id="BBP42282.1"/>
    </source>
</evidence>
<evidence type="ECO:0008006" key="4">
    <source>
        <dbReference type="Google" id="ProtNLM"/>
    </source>
</evidence>
<dbReference type="Proteomes" id="UP000501466">
    <property type="component" value="Chromosome"/>
</dbReference>